<dbReference type="EMBL" id="AAWS01000004">
    <property type="protein sequence ID" value="EAY31052.1"/>
    <property type="molecule type" value="Genomic_DNA"/>
</dbReference>
<evidence type="ECO:0008006" key="3">
    <source>
        <dbReference type="Google" id="ProtNLM"/>
    </source>
</evidence>
<keyword evidence="2" id="KW-1185">Reference proteome</keyword>
<dbReference type="Proteomes" id="UP000004095">
    <property type="component" value="Unassembled WGS sequence"/>
</dbReference>
<organism evidence="1 2">
    <name type="scientific">Microscilla marina ATCC 23134</name>
    <dbReference type="NCBI Taxonomy" id="313606"/>
    <lineage>
        <taxon>Bacteria</taxon>
        <taxon>Pseudomonadati</taxon>
        <taxon>Bacteroidota</taxon>
        <taxon>Cytophagia</taxon>
        <taxon>Cytophagales</taxon>
        <taxon>Microscillaceae</taxon>
        <taxon>Microscilla</taxon>
    </lineage>
</organism>
<dbReference type="RefSeq" id="WP_002694198.1">
    <property type="nucleotide sequence ID" value="NZ_AAWS01000004.1"/>
</dbReference>
<dbReference type="eggNOG" id="COG1778">
    <property type="taxonomic scope" value="Bacteria"/>
</dbReference>
<protein>
    <recommendedName>
        <fullName evidence="3">Phosphatase</fullName>
    </recommendedName>
</protein>
<evidence type="ECO:0000313" key="2">
    <source>
        <dbReference type="Proteomes" id="UP000004095"/>
    </source>
</evidence>
<dbReference type="InterPro" id="IPR036412">
    <property type="entry name" value="HAD-like_sf"/>
</dbReference>
<reference evidence="1 2" key="1">
    <citation type="submission" date="2007-01" db="EMBL/GenBank/DDBJ databases">
        <authorList>
            <person name="Haygood M."/>
            <person name="Podell S."/>
            <person name="Anderson C."/>
            <person name="Hopkinson B."/>
            <person name="Roe K."/>
            <person name="Barbeau K."/>
            <person name="Gaasterland T."/>
            <person name="Ferriera S."/>
            <person name="Johnson J."/>
            <person name="Kravitz S."/>
            <person name="Beeson K."/>
            <person name="Sutton G."/>
            <person name="Rogers Y.-H."/>
            <person name="Friedman R."/>
            <person name="Frazier M."/>
            <person name="Venter J.C."/>
        </authorList>
    </citation>
    <scope>NUCLEOTIDE SEQUENCE [LARGE SCALE GENOMIC DNA]</scope>
    <source>
        <strain evidence="1 2">ATCC 23134</strain>
    </source>
</reference>
<name>A1ZEV0_MICM2</name>
<comment type="caution">
    <text evidence="1">The sequence shown here is derived from an EMBL/GenBank/DDBJ whole genome shotgun (WGS) entry which is preliminary data.</text>
</comment>
<gene>
    <name evidence="1" type="ORF">M23134_07460</name>
</gene>
<sequence length="234" mass="26717">MKNKFEDLGGEFVLPAEKIAEKLNNIKAFVFDWDGVFSLGAKGVGVSSSFTEADSMGTNMLRYSHWRKHEHTPLAMAIITGASNPTAIQFAQREHFYAVYSSIHDKSKAIEHFCLLNHIAPEQVACCFDDVNDFPMARICGLRFMVRRAASPLLLDFAREHQLCDYITGSQSGQFAVREITDLVMGMHNVYKDVISSRIAYDEDYQAYFKNRQTRETVFFTNDEQREIVPMTYP</sequence>
<accession>A1ZEV0</accession>
<dbReference type="InterPro" id="IPR023214">
    <property type="entry name" value="HAD_sf"/>
</dbReference>
<proteinExistence type="predicted"/>
<dbReference type="Gene3D" id="3.40.50.1000">
    <property type="entry name" value="HAD superfamily/HAD-like"/>
    <property type="match status" value="1"/>
</dbReference>
<dbReference type="SUPFAM" id="SSF56784">
    <property type="entry name" value="HAD-like"/>
    <property type="match status" value="1"/>
</dbReference>
<dbReference type="OrthoDB" id="9805604at2"/>
<evidence type="ECO:0000313" key="1">
    <source>
        <dbReference type="EMBL" id="EAY31052.1"/>
    </source>
</evidence>
<dbReference type="AlphaFoldDB" id="A1ZEV0"/>